<evidence type="ECO:0000313" key="3">
    <source>
        <dbReference type="EMBL" id="OAJ38469.1"/>
    </source>
</evidence>
<protein>
    <recommendedName>
        <fullName evidence="5">HCP-like protein</fullName>
    </recommendedName>
</protein>
<dbReference type="PANTHER" id="PTHR46430">
    <property type="entry name" value="PROTEIN SKT5-RELATED"/>
    <property type="match status" value="1"/>
</dbReference>
<evidence type="ECO:0000313" key="4">
    <source>
        <dbReference type="Proteomes" id="UP000077115"/>
    </source>
</evidence>
<dbReference type="InterPro" id="IPR011990">
    <property type="entry name" value="TPR-like_helical_dom_sf"/>
</dbReference>
<dbReference type="PANTHER" id="PTHR46430:SF3">
    <property type="entry name" value="ACTIVATOR OF C KINASE PROTEIN 1"/>
    <property type="match status" value="1"/>
</dbReference>
<dbReference type="EMBL" id="DS022301">
    <property type="protein sequence ID" value="OAJ38469.1"/>
    <property type="molecule type" value="Genomic_DNA"/>
</dbReference>
<feature type="compositionally biased region" description="Low complexity" evidence="2">
    <location>
        <begin position="252"/>
        <end position="266"/>
    </location>
</feature>
<evidence type="ECO:0008006" key="5">
    <source>
        <dbReference type="Google" id="ProtNLM"/>
    </source>
</evidence>
<feature type="compositionally biased region" description="Polar residues" evidence="2">
    <location>
        <begin position="334"/>
        <end position="357"/>
    </location>
</feature>
<dbReference type="STRING" id="403673.A0A177WEE3"/>
<reference evidence="3 4" key="1">
    <citation type="submission" date="2006-10" db="EMBL/GenBank/DDBJ databases">
        <title>The Genome Sequence of Batrachochytrium dendrobatidis JEL423.</title>
        <authorList>
            <consortium name="The Broad Institute Genome Sequencing Platform"/>
            <person name="Birren B."/>
            <person name="Lander E."/>
            <person name="Galagan J."/>
            <person name="Cuomo C."/>
            <person name="Devon K."/>
            <person name="Jaffe D."/>
            <person name="Butler J."/>
            <person name="Alvarez P."/>
            <person name="Gnerre S."/>
            <person name="Grabherr M."/>
            <person name="Kleber M."/>
            <person name="Mauceli E."/>
            <person name="Brockman W."/>
            <person name="Young S."/>
            <person name="LaButti K."/>
            <person name="Sykes S."/>
            <person name="DeCaprio D."/>
            <person name="Crawford M."/>
            <person name="Koehrsen M."/>
            <person name="Engels R."/>
            <person name="Montgomery P."/>
            <person name="Pearson M."/>
            <person name="Howarth C."/>
            <person name="Larson L."/>
            <person name="White J."/>
            <person name="O'Leary S."/>
            <person name="Kodira C."/>
            <person name="Zeng Q."/>
            <person name="Yandava C."/>
            <person name="Alvarado L."/>
            <person name="Longcore J."/>
            <person name="James T."/>
        </authorList>
    </citation>
    <scope>NUCLEOTIDE SEQUENCE [LARGE SCALE GENOMIC DNA]</scope>
    <source>
        <strain evidence="3 4">JEL423</strain>
    </source>
</reference>
<dbReference type="InterPro" id="IPR051726">
    <property type="entry name" value="Chitin_Synth_Reg"/>
</dbReference>
<feature type="compositionally biased region" description="Low complexity" evidence="2">
    <location>
        <begin position="374"/>
        <end position="391"/>
    </location>
</feature>
<dbReference type="OrthoDB" id="272077at2759"/>
<evidence type="ECO:0000256" key="2">
    <source>
        <dbReference type="SAM" id="MobiDB-lite"/>
    </source>
</evidence>
<feature type="region of interest" description="Disordered" evidence="2">
    <location>
        <begin position="241"/>
        <end position="322"/>
    </location>
</feature>
<name>A0A177WEE3_BATDL</name>
<accession>A0A177WEE3</accession>
<keyword evidence="1" id="KW-0677">Repeat</keyword>
<sequence>MELADSLVRKDSQMSEHSNSSSDPTSFNANTLPTSSLADDAADRVQNMSLNQSGDRIPPQSTLVGQQPSIMAQDFRRPSFQTHAALPPHLQHFRPVVNPQGSYQHPPHLVRSGSPVLVPIANPSPDALRHGTGLRLSSALHPSSQHMQVWPSDRGNGGHLVRPPANQTGLLMRARPYYAHPPYPPMQSVHPSNNQGLSTVSDPVPGALSNGSQPIGHQPSHTLIPSQSMPHLAMAYVHGQPRSFPLQGQPHAQVLPPGALPPQQLAHVRPLNDDANPQHQIYWEPRPSFRSHPMPHLQQPSPRPYLPYPSSSSSDHNLTTKGNNVEPIVASTLNSVNDPSYQNGVSENTHLSDSHQQMDPVLSSPHHNSDSPKTDSSSPFPTSSTSQSTSFPHAVYSDASASMAMGASRESVLSVDSSAGAIQGNQTSIDNTLSYSAQDQSHSGPSKYAYHKKQHSFPSPGVYWNPIHAIKSQARNDSDNTSIQSNATSQPSLNTVDKTVSAPGNESLETMRQNAKRSKDPHTYLTFAKHLIKISEGLPQKLAHLSPKRIRKNQDVLNQEALKWLSESAKSSFGKLGLPEALFILADCYGSGALGLAIDHDKAFSNYSQAAKQNHPAATYRVAVSFEVGAGTRRNTDRAIEYYRRAAKLGDTAAMFKLGMIQIYGTLGQQQNPREGVTLLKRAAEQADETSPNALHELAILYEGEIPGITNVIIPDPAYSHELLTQSAKLGYAPSQYKLGLCHEYGNLGVPIDPRRSIAWYTKAAEQGDPDAELALSGWYLTGADGILKQSDQEAYLWARKAADKGLAKAEYAVGYFVEHGVGIRSDMDEARKWYMRSAGQGNKRAIQRLKDFVVRNQQDANKSIVRNFRKTADSSDCSVM</sequence>
<gene>
    <name evidence="3" type="ORF">BDEG_22393</name>
</gene>
<dbReference type="InterPro" id="IPR006597">
    <property type="entry name" value="Sel1-like"/>
</dbReference>
<dbReference type="SUPFAM" id="SSF81901">
    <property type="entry name" value="HCP-like"/>
    <property type="match status" value="1"/>
</dbReference>
<feature type="compositionally biased region" description="Polar residues" evidence="2">
    <location>
        <begin position="435"/>
        <end position="444"/>
    </location>
</feature>
<dbReference type="AlphaFoldDB" id="A0A177WEE3"/>
<feature type="region of interest" description="Disordered" evidence="2">
    <location>
        <begin position="1"/>
        <end position="45"/>
    </location>
</feature>
<dbReference type="Pfam" id="PF08238">
    <property type="entry name" value="Sel1"/>
    <property type="match status" value="7"/>
</dbReference>
<dbReference type="eggNOG" id="KOG1550">
    <property type="taxonomic scope" value="Eukaryota"/>
</dbReference>
<evidence type="ECO:0000256" key="1">
    <source>
        <dbReference type="ARBA" id="ARBA00022737"/>
    </source>
</evidence>
<feature type="region of interest" description="Disordered" evidence="2">
    <location>
        <begin position="435"/>
        <end position="454"/>
    </location>
</feature>
<proteinExistence type="predicted"/>
<dbReference type="SMART" id="SM00671">
    <property type="entry name" value="SEL1"/>
    <property type="match status" value="7"/>
</dbReference>
<feature type="compositionally biased region" description="Polar residues" evidence="2">
    <location>
        <begin position="475"/>
        <end position="513"/>
    </location>
</feature>
<feature type="compositionally biased region" description="Polar residues" evidence="2">
    <location>
        <begin position="15"/>
        <end position="37"/>
    </location>
</feature>
<dbReference type="VEuPathDB" id="FungiDB:BDEG_22393"/>
<feature type="region of interest" description="Disordered" evidence="2">
    <location>
        <begin position="334"/>
        <end position="391"/>
    </location>
</feature>
<organism evidence="3 4">
    <name type="scientific">Batrachochytrium dendrobatidis (strain JEL423)</name>
    <dbReference type="NCBI Taxonomy" id="403673"/>
    <lineage>
        <taxon>Eukaryota</taxon>
        <taxon>Fungi</taxon>
        <taxon>Fungi incertae sedis</taxon>
        <taxon>Chytridiomycota</taxon>
        <taxon>Chytridiomycota incertae sedis</taxon>
        <taxon>Chytridiomycetes</taxon>
        <taxon>Rhizophydiales</taxon>
        <taxon>Rhizophydiales incertae sedis</taxon>
        <taxon>Batrachochytrium</taxon>
    </lineage>
</organism>
<feature type="region of interest" description="Disordered" evidence="2">
    <location>
        <begin position="475"/>
        <end position="519"/>
    </location>
</feature>
<dbReference type="Proteomes" id="UP000077115">
    <property type="component" value="Unassembled WGS sequence"/>
</dbReference>
<reference evidence="3 4" key="2">
    <citation type="submission" date="2016-05" db="EMBL/GenBank/DDBJ databases">
        <title>Lineage-specific infection strategies underlie the spectrum of fungal disease in amphibians.</title>
        <authorList>
            <person name="Cuomo C.A."/>
            <person name="Farrer R.A."/>
            <person name="James T."/>
            <person name="Longcore J."/>
            <person name="Birren B."/>
        </authorList>
    </citation>
    <scope>NUCLEOTIDE SEQUENCE [LARGE SCALE GENOMIC DNA]</scope>
    <source>
        <strain evidence="3 4">JEL423</strain>
    </source>
</reference>
<dbReference type="Gene3D" id="1.25.40.10">
    <property type="entry name" value="Tetratricopeptide repeat domain"/>
    <property type="match status" value="2"/>
</dbReference>